<proteinExistence type="predicted"/>
<dbReference type="Proteomes" id="UP001181355">
    <property type="component" value="Chromosome"/>
</dbReference>
<organism evidence="4 5">
    <name type="scientific">Undibacterium cyanobacteriorum</name>
    <dbReference type="NCBI Taxonomy" id="3073561"/>
    <lineage>
        <taxon>Bacteria</taxon>
        <taxon>Pseudomonadati</taxon>
        <taxon>Pseudomonadota</taxon>
        <taxon>Betaproteobacteria</taxon>
        <taxon>Burkholderiales</taxon>
        <taxon>Oxalobacteraceae</taxon>
        <taxon>Undibacterium</taxon>
    </lineage>
</organism>
<dbReference type="InterPro" id="IPR036264">
    <property type="entry name" value="Bact_exopeptidase_dim_dom"/>
</dbReference>
<sequence>MKPLLLKYSMYALMTCSMSPAFGQADLKSSIDKDYKAKLGALFDHFHRNPELSFVETRTAARLAQELRAIGFEVTENVGKTGVVAILKNGPGPLVMLRADMDGLPVQEKSGLPNASTVMQKDMAGNLMQVMHACGHDVHITSMVGTAQQMAARRKDWSGTLMLIGQPAEEVVAGAKAMMEDQLWKRFGQPDYAITFHVNAAVEAGKIDAVEGSPWSGVDTVDIIVHGQGAHGASPHRGRDPIVIGSQIVMALQTIISRERAPRDPAVITVGSFHSGTKSNIISDQAKLSLTVRNESFETREMLLNAINRVAINTARAAGVAEDKLPEVIISGEPAPPTLNNIALTKRLKKTWTEKLGAGIFDTNYQRLDMGAEDFPQFTTKPTIPSVYFSVGGTPKEAFEAEKAGGPPVPSHHSPLFKISAEPAVKTGVETTVIALMDLLQKK</sequence>
<keyword evidence="1" id="KW-0378">Hydrolase</keyword>
<evidence type="ECO:0000256" key="1">
    <source>
        <dbReference type="ARBA" id="ARBA00022801"/>
    </source>
</evidence>
<keyword evidence="5" id="KW-1185">Reference proteome</keyword>
<accession>A0ABY9RFI5</accession>
<feature type="chain" id="PRO_5045308447" evidence="2">
    <location>
        <begin position="24"/>
        <end position="443"/>
    </location>
</feature>
<evidence type="ECO:0000313" key="5">
    <source>
        <dbReference type="Proteomes" id="UP001181355"/>
    </source>
</evidence>
<dbReference type="Gene3D" id="3.30.70.360">
    <property type="match status" value="1"/>
</dbReference>
<dbReference type="PIRSF" id="PIRSF005962">
    <property type="entry name" value="Pept_M20D_amidohydro"/>
    <property type="match status" value="1"/>
</dbReference>
<dbReference type="InterPro" id="IPR011650">
    <property type="entry name" value="Peptidase_M20_dimer"/>
</dbReference>
<feature type="domain" description="Peptidase M20 dimerisation" evidence="3">
    <location>
        <begin position="217"/>
        <end position="313"/>
    </location>
</feature>
<dbReference type="Pfam" id="PF01546">
    <property type="entry name" value="Peptidase_M20"/>
    <property type="match status" value="1"/>
</dbReference>
<evidence type="ECO:0000259" key="3">
    <source>
        <dbReference type="Pfam" id="PF07687"/>
    </source>
</evidence>
<evidence type="ECO:0000313" key="4">
    <source>
        <dbReference type="EMBL" id="WMW79982.1"/>
    </source>
</evidence>
<gene>
    <name evidence="4" type="ORF">RF679_15220</name>
</gene>
<keyword evidence="2" id="KW-0732">Signal</keyword>
<dbReference type="EMBL" id="CP133720">
    <property type="protein sequence ID" value="WMW79982.1"/>
    <property type="molecule type" value="Genomic_DNA"/>
</dbReference>
<dbReference type="Pfam" id="PF07687">
    <property type="entry name" value="M20_dimer"/>
    <property type="match status" value="1"/>
</dbReference>
<reference evidence="4" key="1">
    <citation type="submission" date="2023-09" db="EMBL/GenBank/DDBJ databases">
        <title>Undibacterium sp. 20NA77.5 isolated from freshwater.</title>
        <authorList>
            <person name="Le V."/>
            <person name="Ko S.-R."/>
            <person name="Ahn C.-Y."/>
            <person name="Oh H.-M."/>
        </authorList>
    </citation>
    <scope>NUCLEOTIDE SEQUENCE</scope>
    <source>
        <strain evidence="4">20NA77.5</strain>
    </source>
</reference>
<dbReference type="SUPFAM" id="SSF53187">
    <property type="entry name" value="Zn-dependent exopeptidases"/>
    <property type="match status" value="1"/>
</dbReference>
<dbReference type="RefSeq" id="WP_309481475.1">
    <property type="nucleotide sequence ID" value="NZ_CP133720.1"/>
</dbReference>
<dbReference type="SUPFAM" id="SSF55031">
    <property type="entry name" value="Bacterial exopeptidase dimerisation domain"/>
    <property type="match status" value="1"/>
</dbReference>
<dbReference type="InterPro" id="IPR017439">
    <property type="entry name" value="Amidohydrolase"/>
</dbReference>
<protein>
    <submittedName>
        <fullName evidence="4">Amidohydrolase</fullName>
    </submittedName>
</protein>
<dbReference type="InterPro" id="IPR002933">
    <property type="entry name" value="Peptidase_M20"/>
</dbReference>
<dbReference type="Gene3D" id="3.40.630.10">
    <property type="entry name" value="Zn peptidases"/>
    <property type="match status" value="1"/>
</dbReference>
<dbReference type="NCBIfam" id="TIGR01891">
    <property type="entry name" value="amidohydrolases"/>
    <property type="match status" value="1"/>
</dbReference>
<feature type="signal peptide" evidence="2">
    <location>
        <begin position="1"/>
        <end position="23"/>
    </location>
</feature>
<name>A0ABY9RFI5_9BURK</name>
<dbReference type="PANTHER" id="PTHR11014:SF63">
    <property type="entry name" value="METALLOPEPTIDASE, PUTATIVE (AFU_ORTHOLOGUE AFUA_6G09600)-RELATED"/>
    <property type="match status" value="1"/>
</dbReference>
<evidence type="ECO:0000256" key="2">
    <source>
        <dbReference type="SAM" id="SignalP"/>
    </source>
</evidence>
<dbReference type="PANTHER" id="PTHR11014">
    <property type="entry name" value="PEPTIDASE M20 FAMILY MEMBER"/>
    <property type="match status" value="1"/>
</dbReference>